<name>A0A1Z5JC76_FISSO</name>
<dbReference type="AlphaFoldDB" id="A0A1Z5JC76"/>
<proteinExistence type="predicted"/>
<reference evidence="2 3" key="1">
    <citation type="journal article" date="2015" name="Plant Cell">
        <title>Oil accumulation by the oleaginous diatom Fistulifera solaris as revealed by the genome and transcriptome.</title>
        <authorList>
            <person name="Tanaka T."/>
            <person name="Maeda Y."/>
            <person name="Veluchamy A."/>
            <person name="Tanaka M."/>
            <person name="Abida H."/>
            <person name="Marechal E."/>
            <person name="Bowler C."/>
            <person name="Muto M."/>
            <person name="Sunaga Y."/>
            <person name="Tanaka M."/>
            <person name="Yoshino T."/>
            <person name="Taniguchi T."/>
            <person name="Fukuda Y."/>
            <person name="Nemoto M."/>
            <person name="Matsumoto M."/>
            <person name="Wong P.S."/>
            <person name="Aburatani S."/>
            <person name="Fujibuchi W."/>
        </authorList>
    </citation>
    <scope>NUCLEOTIDE SEQUENCE [LARGE SCALE GENOMIC DNA]</scope>
    <source>
        <strain evidence="2 3">JPCC DA0580</strain>
    </source>
</reference>
<gene>
    <name evidence="2" type="ORF">FisN_22Lh060</name>
</gene>
<organism evidence="2 3">
    <name type="scientific">Fistulifera solaris</name>
    <name type="common">Oleaginous diatom</name>
    <dbReference type="NCBI Taxonomy" id="1519565"/>
    <lineage>
        <taxon>Eukaryota</taxon>
        <taxon>Sar</taxon>
        <taxon>Stramenopiles</taxon>
        <taxon>Ochrophyta</taxon>
        <taxon>Bacillariophyta</taxon>
        <taxon>Bacillariophyceae</taxon>
        <taxon>Bacillariophycidae</taxon>
        <taxon>Naviculales</taxon>
        <taxon>Naviculaceae</taxon>
        <taxon>Fistulifera</taxon>
    </lineage>
</organism>
<evidence type="ECO:0000313" key="2">
    <source>
        <dbReference type="EMBL" id="GAX11388.1"/>
    </source>
</evidence>
<dbReference type="InParanoid" id="A0A1Z5JC76"/>
<evidence type="ECO:0008006" key="4">
    <source>
        <dbReference type="Google" id="ProtNLM"/>
    </source>
</evidence>
<sequence>MRTLLALLQLLLLFVVSTTADEELNVRQTGLSDFVVDTISHPCHENGVIRGWCDDVLHAHLRCTIHPSLNMYTCQCSGDPSACPSECIQDGEIVKKMPYGIQCQGIPEDEPNYILRSSTTELPLHHCENNARVANWCNENSGDVNCLLLPALDEYVCNCHGNTKACPQDCVGGLEPDKKTKHGIRCKGIPLDNPNYVLTQ</sequence>
<dbReference type="Proteomes" id="UP000198406">
    <property type="component" value="Unassembled WGS sequence"/>
</dbReference>
<dbReference type="EMBL" id="BDSP01000041">
    <property type="protein sequence ID" value="GAX11388.1"/>
    <property type="molecule type" value="Genomic_DNA"/>
</dbReference>
<keyword evidence="3" id="KW-1185">Reference proteome</keyword>
<evidence type="ECO:0000256" key="1">
    <source>
        <dbReference type="SAM" id="SignalP"/>
    </source>
</evidence>
<keyword evidence="1" id="KW-0732">Signal</keyword>
<accession>A0A1Z5JC76</accession>
<dbReference type="OrthoDB" id="49707at2759"/>
<protein>
    <recommendedName>
        <fullName evidence="4">EGF-like domain-containing protein</fullName>
    </recommendedName>
</protein>
<feature type="signal peptide" evidence="1">
    <location>
        <begin position="1"/>
        <end position="20"/>
    </location>
</feature>
<evidence type="ECO:0000313" key="3">
    <source>
        <dbReference type="Proteomes" id="UP000198406"/>
    </source>
</evidence>
<comment type="caution">
    <text evidence="2">The sequence shown here is derived from an EMBL/GenBank/DDBJ whole genome shotgun (WGS) entry which is preliminary data.</text>
</comment>
<feature type="chain" id="PRO_5012487156" description="EGF-like domain-containing protein" evidence="1">
    <location>
        <begin position="21"/>
        <end position="200"/>
    </location>
</feature>